<dbReference type="InterPro" id="IPR018253">
    <property type="entry name" value="DnaJ_domain_CS"/>
</dbReference>
<dbReference type="OrthoDB" id="66964at2759"/>
<accession>A0A154P0D5</accession>
<keyword evidence="8" id="KW-1185">Reference proteome</keyword>
<evidence type="ECO:0000313" key="8">
    <source>
        <dbReference type="Proteomes" id="UP000076502"/>
    </source>
</evidence>
<evidence type="ECO:0000256" key="4">
    <source>
        <dbReference type="ARBA" id="ARBA00023004"/>
    </source>
</evidence>
<dbReference type="PRINTS" id="PR00625">
    <property type="entry name" value="JDOMAIN"/>
</dbReference>
<feature type="domain" description="J" evidence="5">
    <location>
        <begin position="2"/>
        <end position="66"/>
    </location>
</feature>
<dbReference type="PANTHER" id="PTHR45255">
    <property type="entry name" value="DNAJ HOMOLOG SUBFAMILY C MEMBER 24"/>
    <property type="match status" value="1"/>
</dbReference>
<dbReference type="InterPro" id="IPR001623">
    <property type="entry name" value="DnaJ_domain"/>
</dbReference>
<dbReference type="InterPro" id="IPR036671">
    <property type="entry name" value="DPH_MB_sf"/>
</dbReference>
<evidence type="ECO:0000256" key="2">
    <source>
        <dbReference type="ARBA" id="ARBA00022723"/>
    </source>
</evidence>
<dbReference type="SUPFAM" id="SSF46565">
    <property type="entry name" value="Chaperone J-domain"/>
    <property type="match status" value="1"/>
</dbReference>
<dbReference type="Pfam" id="PF05207">
    <property type="entry name" value="Zn_ribbon_CSL"/>
    <property type="match status" value="1"/>
</dbReference>
<dbReference type="Proteomes" id="UP000076502">
    <property type="component" value="Unassembled WGS sequence"/>
</dbReference>
<dbReference type="PANTHER" id="PTHR45255:SF1">
    <property type="entry name" value="DNAJ HOMOLOG SUBFAMILY C MEMBER 24"/>
    <property type="match status" value="1"/>
</dbReference>
<dbReference type="SMART" id="SM00271">
    <property type="entry name" value="DnaJ"/>
    <property type="match status" value="1"/>
</dbReference>
<dbReference type="CDD" id="cd06257">
    <property type="entry name" value="DnaJ"/>
    <property type="match status" value="1"/>
</dbReference>
<dbReference type="Gene3D" id="3.10.660.10">
    <property type="entry name" value="DPH Zinc finger"/>
    <property type="match status" value="1"/>
</dbReference>
<comment type="similarity">
    <text evidence="1">Belongs to the DPH4 family.</text>
</comment>
<dbReference type="GO" id="GO:0008198">
    <property type="term" value="F:ferrous iron binding"/>
    <property type="evidence" value="ECO:0007669"/>
    <property type="project" value="TreeGrafter"/>
</dbReference>
<dbReference type="PROSITE" id="PS51074">
    <property type="entry name" value="DPH_MB"/>
    <property type="match status" value="1"/>
</dbReference>
<dbReference type="PROSITE" id="PS00636">
    <property type="entry name" value="DNAJ_1"/>
    <property type="match status" value="1"/>
</dbReference>
<keyword evidence="3" id="KW-0862">Zinc</keyword>
<dbReference type="Gene3D" id="1.10.287.110">
    <property type="entry name" value="DnaJ domain"/>
    <property type="match status" value="1"/>
</dbReference>
<dbReference type="STRING" id="178035.A0A154P0D5"/>
<dbReference type="Pfam" id="PF00226">
    <property type="entry name" value="DnaJ"/>
    <property type="match status" value="1"/>
</dbReference>
<dbReference type="GO" id="GO:0001671">
    <property type="term" value="F:ATPase activator activity"/>
    <property type="evidence" value="ECO:0007669"/>
    <property type="project" value="TreeGrafter"/>
</dbReference>
<evidence type="ECO:0000256" key="3">
    <source>
        <dbReference type="ARBA" id="ARBA00022833"/>
    </source>
</evidence>
<dbReference type="InterPro" id="IPR036869">
    <property type="entry name" value="J_dom_sf"/>
</dbReference>
<evidence type="ECO:0000259" key="5">
    <source>
        <dbReference type="PROSITE" id="PS50076"/>
    </source>
</evidence>
<protein>
    <submittedName>
        <fullName evidence="7">DnaJ like protein subfamily C member 24</fullName>
    </submittedName>
</protein>
<keyword evidence="2" id="KW-0479">Metal-binding</keyword>
<gene>
    <name evidence="7" type="ORF">WN55_09517</name>
</gene>
<evidence type="ECO:0000259" key="6">
    <source>
        <dbReference type="PROSITE" id="PS51074"/>
    </source>
</evidence>
<evidence type="ECO:0000256" key="1">
    <source>
        <dbReference type="ARBA" id="ARBA00006169"/>
    </source>
</evidence>
<evidence type="ECO:0000313" key="7">
    <source>
        <dbReference type="EMBL" id="KZC04718.1"/>
    </source>
</evidence>
<dbReference type="EMBL" id="KQ434783">
    <property type="protein sequence ID" value="KZC04718.1"/>
    <property type="molecule type" value="Genomic_DNA"/>
</dbReference>
<proteinExistence type="inferred from homology"/>
<feature type="domain" description="DPH-type MB" evidence="6">
    <location>
        <begin position="78"/>
        <end position="136"/>
    </location>
</feature>
<name>A0A154P0D5_DUFNO</name>
<sequence>MDYYDILGCTEESTTEDIKRAYHALALKFHPDKNAFELDGVQFQRITEAWNVLRDPKSRKEYDVTRKQVDLDSDSGVIHARISINELETIYDNEDTFVYRCRCGGLYYVRKEYIQEKDQLVHVPCLECTFVIVVET</sequence>
<dbReference type="AlphaFoldDB" id="A0A154P0D5"/>
<reference evidence="7 8" key="1">
    <citation type="submission" date="2015-07" db="EMBL/GenBank/DDBJ databases">
        <title>The genome of Dufourea novaeangliae.</title>
        <authorList>
            <person name="Pan H."/>
            <person name="Kapheim K."/>
        </authorList>
    </citation>
    <scope>NUCLEOTIDE SEQUENCE [LARGE SCALE GENOMIC DNA]</scope>
    <source>
        <strain evidence="7">0120121106</strain>
        <tissue evidence="7">Whole body</tissue>
    </source>
</reference>
<dbReference type="PROSITE" id="PS50076">
    <property type="entry name" value="DNAJ_2"/>
    <property type="match status" value="1"/>
</dbReference>
<organism evidence="7 8">
    <name type="scientific">Dufourea novaeangliae</name>
    <name type="common">Sweat bee</name>
    <dbReference type="NCBI Taxonomy" id="178035"/>
    <lineage>
        <taxon>Eukaryota</taxon>
        <taxon>Metazoa</taxon>
        <taxon>Ecdysozoa</taxon>
        <taxon>Arthropoda</taxon>
        <taxon>Hexapoda</taxon>
        <taxon>Insecta</taxon>
        <taxon>Pterygota</taxon>
        <taxon>Neoptera</taxon>
        <taxon>Endopterygota</taxon>
        <taxon>Hymenoptera</taxon>
        <taxon>Apocrita</taxon>
        <taxon>Aculeata</taxon>
        <taxon>Apoidea</taxon>
        <taxon>Anthophila</taxon>
        <taxon>Halictidae</taxon>
        <taxon>Rophitinae</taxon>
        <taxon>Dufourea</taxon>
    </lineage>
</organism>
<dbReference type="SUPFAM" id="SSF144217">
    <property type="entry name" value="CSL zinc finger"/>
    <property type="match status" value="1"/>
</dbReference>
<dbReference type="InterPro" id="IPR007872">
    <property type="entry name" value="DPH_MB_dom"/>
</dbReference>
<keyword evidence="4" id="KW-0408">Iron</keyword>